<proteinExistence type="predicted"/>
<dbReference type="EMBL" id="OU900095">
    <property type="protein sequence ID" value="CAG9859062.1"/>
    <property type="molecule type" value="Genomic_DNA"/>
</dbReference>
<accession>A0A9N9TMC9</accession>
<gene>
    <name evidence="2" type="ORF">PHYEVI_LOCUS5439</name>
</gene>
<organism evidence="2 3">
    <name type="scientific">Phyllotreta striolata</name>
    <name type="common">Striped flea beetle</name>
    <name type="synonym">Crioceris striolata</name>
    <dbReference type="NCBI Taxonomy" id="444603"/>
    <lineage>
        <taxon>Eukaryota</taxon>
        <taxon>Metazoa</taxon>
        <taxon>Ecdysozoa</taxon>
        <taxon>Arthropoda</taxon>
        <taxon>Hexapoda</taxon>
        <taxon>Insecta</taxon>
        <taxon>Pterygota</taxon>
        <taxon>Neoptera</taxon>
        <taxon>Endopterygota</taxon>
        <taxon>Coleoptera</taxon>
        <taxon>Polyphaga</taxon>
        <taxon>Cucujiformia</taxon>
        <taxon>Chrysomeloidea</taxon>
        <taxon>Chrysomelidae</taxon>
        <taxon>Galerucinae</taxon>
        <taxon>Alticini</taxon>
        <taxon>Phyllotreta</taxon>
    </lineage>
</organism>
<protein>
    <submittedName>
        <fullName evidence="2">Uncharacterized protein</fullName>
    </submittedName>
</protein>
<feature type="region of interest" description="Disordered" evidence="1">
    <location>
        <begin position="1"/>
        <end position="20"/>
    </location>
</feature>
<evidence type="ECO:0000313" key="2">
    <source>
        <dbReference type="EMBL" id="CAG9859062.1"/>
    </source>
</evidence>
<evidence type="ECO:0000256" key="1">
    <source>
        <dbReference type="SAM" id="MobiDB-lite"/>
    </source>
</evidence>
<sequence length="53" mass="5977">MVHKTENPAHKPRGSRPDQCVGVVSLRRDASYQTLSLQIVWRPKSVGFCIQAK</sequence>
<keyword evidence="3" id="KW-1185">Reference proteome</keyword>
<evidence type="ECO:0000313" key="3">
    <source>
        <dbReference type="Proteomes" id="UP001153712"/>
    </source>
</evidence>
<name>A0A9N9TMC9_PHYSR</name>
<reference evidence="2" key="1">
    <citation type="submission" date="2022-01" db="EMBL/GenBank/DDBJ databases">
        <authorList>
            <person name="King R."/>
        </authorList>
    </citation>
    <scope>NUCLEOTIDE SEQUENCE</scope>
</reference>
<dbReference type="Proteomes" id="UP001153712">
    <property type="component" value="Chromosome 2"/>
</dbReference>
<dbReference type="AlphaFoldDB" id="A0A9N9TMC9"/>